<sequence>MEEKLLEIKDLFKNERLSSAFEIISQLQGEYDKSQNPEVDIIKADLELANECLSLLADLESWTLVKQTEEIATFTKGSSSEFIIRAEMIADSPMLPILALFSEVHLLKDWVPILKDATCLSQPTKFRRIIQYKYNLPWPANDMDMVVTAVGIPIADNNSALIVLRSLDSYTEFLGVNIPKPEGPRLTLTIGCLNLTYLGPEKTQVSLIAKSNPHMPIIPVQLVNYATKHGVYYFMEAVRNKANAFRGSVFEQLVEANPSYYQDLRDRIQGIST</sequence>
<organism evidence="1 2">
    <name type="scientific">Stentor coeruleus</name>
    <dbReference type="NCBI Taxonomy" id="5963"/>
    <lineage>
        <taxon>Eukaryota</taxon>
        <taxon>Sar</taxon>
        <taxon>Alveolata</taxon>
        <taxon>Ciliophora</taxon>
        <taxon>Postciliodesmatophora</taxon>
        <taxon>Heterotrichea</taxon>
        <taxon>Heterotrichida</taxon>
        <taxon>Stentoridae</taxon>
        <taxon>Stentor</taxon>
    </lineage>
</organism>
<dbReference type="OrthoDB" id="283021at2759"/>
<protein>
    <recommendedName>
        <fullName evidence="3">START domain-containing protein</fullName>
    </recommendedName>
</protein>
<dbReference type="InterPro" id="IPR023393">
    <property type="entry name" value="START-like_dom_sf"/>
</dbReference>
<gene>
    <name evidence="1" type="ORF">SteCoe_37622</name>
</gene>
<dbReference type="AlphaFoldDB" id="A0A1R2AMN7"/>
<proteinExistence type="predicted"/>
<comment type="caution">
    <text evidence="1">The sequence shown here is derived from an EMBL/GenBank/DDBJ whole genome shotgun (WGS) entry which is preliminary data.</text>
</comment>
<dbReference type="Gene3D" id="3.30.530.20">
    <property type="match status" value="1"/>
</dbReference>
<evidence type="ECO:0000313" key="2">
    <source>
        <dbReference type="Proteomes" id="UP000187209"/>
    </source>
</evidence>
<accession>A0A1R2AMN7</accession>
<name>A0A1R2AMN7_9CILI</name>
<dbReference type="Proteomes" id="UP000187209">
    <property type="component" value="Unassembled WGS sequence"/>
</dbReference>
<keyword evidence="2" id="KW-1185">Reference proteome</keyword>
<reference evidence="1 2" key="1">
    <citation type="submission" date="2016-11" db="EMBL/GenBank/DDBJ databases">
        <title>The macronuclear genome of Stentor coeruleus: a giant cell with tiny introns.</title>
        <authorList>
            <person name="Slabodnick M."/>
            <person name="Ruby J.G."/>
            <person name="Reiff S.B."/>
            <person name="Swart E.C."/>
            <person name="Gosai S."/>
            <person name="Prabakaran S."/>
            <person name="Witkowska E."/>
            <person name="Larue G.E."/>
            <person name="Fisher S."/>
            <person name="Freeman R.M."/>
            <person name="Gunawardena J."/>
            <person name="Chu W."/>
            <person name="Stover N.A."/>
            <person name="Gregory B.D."/>
            <person name="Nowacki M."/>
            <person name="Derisi J."/>
            <person name="Roy S.W."/>
            <person name="Marshall W.F."/>
            <person name="Sood P."/>
        </authorList>
    </citation>
    <scope>NUCLEOTIDE SEQUENCE [LARGE SCALE GENOMIC DNA]</scope>
    <source>
        <strain evidence="1">WM001</strain>
    </source>
</reference>
<dbReference type="SUPFAM" id="SSF55961">
    <property type="entry name" value="Bet v1-like"/>
    <property type="match status" value="1"/>
</dbReference>
<dbReference type="EMBL" id="MPUH01001941">
    <property type="protein sequence ID" value="OMJ65787.1"/>
    <property type="molecule type" value="Genomic_DNA"/>
</dbReference>
<evidence type="ECO:0000313" key="1">
    <source>
        <dbReference type="EMBL" id="OMJ65787.1"/>
    </source>
</evidence>
<evidence type="ECO:0008006" key="3">
    <source>
        <dbReference type="Google" id="ProtNLM"/>
    </source>
</evidence>